<dbReference type="Gene3D" id="3.40.710.10">
    <property type="entry name" value="DD-peptidase/beta-lactamase superfamily"/>
    <property type="match status" value="1"/>
</dbReference>
<dbReference type="SUPFAM" id="SSF56601">
    <property type="entry name" value="beta-lactamase/transpeptidase-like"/>
    <property type="match status" value="1"/>
</dbReference>
<dbReference type="Proteomes" id="UP000036908">
    <property type="component" value="Unassembled WGS sequence"/>
</dbReference>
<proteinExistence type="predicted"/>
<dbReference type="PATRIC" id="fig|1566026.4.peg.2740"/>
<dbReference type="AlphaFoldDB" id="A0A0L8ANS7"/>
<comment type="caution">
    <text evidence="2">The sequence shown here is derived from an EMBL/GenBank/DDBJ whole genome shotgun (WGS) entry which is preliminary data.</text>
</comment>
<evidence type="ECO:0000259" key="1">
    <source>
        <dbReference type="Pfam" id="PF00144"/>
    </source>
</evidence>
<evidence type="ECO:0000313" key="2">
    <source>
        <dbReference type="EMBL" id="KOF03880.1"/>
    </source>
</evidence>
<dbReference type="Pfam" id="PF00144">
    <property type="entry name" value="Beta-lactamase"/>
    <property type="match status" value="1"/>
</dbReference>
<dbReference type="InterPro" id="IPR012338">
    <property type="entry name" value="Beta-lactam/transpept-like"/>
</dbReference>
<dbReference type="InterPro" id="IPR050491">
    <property type="entry name" value="AmpC-like"/>
</dbReference>
<accession>A0A0L8ANS7</accession>
<dbReference type="InterPro" id="IPR001466">
    <property type="entry name" value="Beta-lactam-related"/>
</dbReference>
<gene>
    <name evidence="2" type="ORF">OB69_04590</name>
</gene>
<feature type="domain" description="Beta-lactamase-related" evidence="1">
    <location>
        <begin position="45"/>
        <end position="331"/>
    </location>
</feature>
<dbReference type="PANTHER" id="PTHR46825:SF9">
    <property type="entry name" value="BETA-LACTAMASE-RELATED DOMAIN-CONTAINING PROTEIN"/>
    <property type="match status" value="1"/>
</dbReference>
<evidence type="ECO:0000313" key="3">
    <source>
        <dbReference type="Proteomes" id="UP000036908"/>
    </source>
</evidence>
<dbReference type="EMBL" id="JSVA01000005">
    <property type="protein sequence ID" value="KOF03880.1"/>
    <property type="molecule type" value="Genomic_DNA"/>
</dbReference>
<dbReference type="PANTHER" id="PTHR46825">
    <property type="entry name" value="D-ALANYL-D-ALANINE-CARBOXYPEPTIDASE/ENDOPEPTIDASE AMPH"/>
    <property type="match status" value="1"/>
</dbReference>
<sequence>MLRRFFYSFLTFVILVQTGRTQGIDTTRLSEYFDTLAANNKFMGSVALLKEGQIIHTKQVGFAELETKKEPNNNTKYRIGSVSKLFTAILIFKAIEEGKVSLNETIDNYFPSIENSEQITISNLLNHRSGIHNYTDDKDEFLSYHTNSKTKTEMVALIAQGGSDFVPNTKAAYSNSNYILLTYILEEIYQNSYSNILKEHITEPLNLVNTSFGTPINVNNNESHAYTLDNKWTKTAETHSSIGLGAGGIVSTPTDLVLFAHALFNNNILSKQSMEAMKTIQDGFGMGLFKTLYYNKVSYGHNGEIDGFQTALRYFEDSKYAFAITANAMDYNLNLISVTIVNALFNQYFNIPDFRTYNPKHSELNQYVGVYSSETFPVELTVTKRGKQLEIEAAGDSKMNLQATAKGEFKYDPAGIQIKFIPEKGQMILKQGGKVSTLTKAN</sequence>
<keyword evidence="3" id="KW-1185">Reference proteome</keyword>
<reference evidence="3" key="1">
    <citation type="submission" date="2014-11" db="EMBL/GenBank/DDBJ databases">
        <title>Genome sequencing of Roseivirga sp. D-25.</title>
        <authorList>
            <person name="Selvaratnam C."/>
            <person name="Thevarajoo S."/>
            <person name="Goh K.M."/>
            <person name="Eee R."/>
            <person name="Chan K.-G."/>
            <person name="Chong C.S."/>
        </authorList>
    </citation>
    <scope>NUCLEOTIDE SEQUENCE [LARGE SCALE GENOMIC DNA]</scope>
    <source>
        <strain evidence="3">D-25</strain>
    </source>
</reference>
<organism evidence="2 3">
    <name type="scientific">Roseivirga seohaensis subsp. aquiponti</name>
    <dbReference type="NCBI Taxonomy" id="1566026"/>
    <lineage>
        <taxon>Bacteria</taxon>
        <taxon>Pseudomonadati</taxon>
        <taxon>Bacteroidota</taxon>
        <taxon>Cytophagia</taxon>
        <taxon>Cytophagales</taxon>
        <taxon>Roseivirgaceae</taxon>
        <taxon>Roseivirga</taxon>
    </lineage>
</organism>
<name>A0A0L8ANS7_9BACT</name>
<protein>
    <submittedName>
        <fullName evidence="2">Peptidase</fullName>
    </submittedName>
</protein>